<feature type="compositionally biased region" description="Low complexity" evidence="1">
    <location>
        <begin position="38"/>
        <end position="48"/>
    </location>
</feature>
<accession>A0A5N5TFX3</accession>
<protein>
    <submittedName>
        <fullName evidence="2">Uncharacterized protein</fullName>
    </submittedName>
</protein>
<feature type="region of interest" description="Disordered" evidence="1">
    <location>
        <begin position="35"/>
        <end position="207"/>
    </location>
</feature>
<dbReference type="AlphaFoldDB" id="A0A5N5TFX3"/>
<feature type="compositionally biased region" description="Polar residues" evidence="1">
    <location>
        <begin position="83"/>
        <end position="92"/>
    </location>
</feature>
<evidence type="ECO:0000256" key="1">
    <source>
        <dbReference type="SAM" id="MobiDB-lite"/>
    </source>
</evidence>
<feature type="compositionally biased region" description="Polar residues" evidence="1">
    <location>
        <begin position="132"/>
        <end position="143"/>
    </location>
</feature>
<dbReference type="Proteomes" id="UP000326759">
    <property type="component" value="Unassembled WGS sequence"/>
</dbReference>
<evidence type="ECO:0000313" key="3">
    <source>
        <dbReference type="Proteomes" id="UP000326759"/>
    </source>
</evidence>
<reference evidence="2 3" key="1">
    <citation type="journal article" date="2019" name="PLoS Biol.">
        <title>Sex chromosomes control vertical transmission of feminizing Wolbachia symbionts in an isopod.</title>
        <authorList>
            <person name="Becking T."/>
            <person name="Chebbi M.A."/>
            <person name="Giraud I."/>
            <person name="Moumen B."/>
            <person name="Laverre T."/>
            <person name="Caubet Y."/>
            <person name="Peccoud J."/>
            <person name="Gilbert C."/>
            <person name="Cordaux R."/>
        </authorList>
    </citation>
    <scope>NUCLEOTIDE SEQUENCE [LARGE SCALE GENOMIC DNA]</scope>
    <source>
        <strain evidence="2">ANa2</strain>
        <tissue evidence="2">Whole body excluding digestive tract and cuticle</tissue>
    </source>
</reference>
<evidence type="ECO:0000313" key="2">
    <source>
        <dbReference type="EMBL" id="KAB7504978.1"/>
    </source>
</evidence>
<name>A0A5N5TFX3_9CRUS</name>
<comment type="caution">
    <text evidence="2">The sequence shown here is derived from an EMBL/GenBank/DDBJ whole genome shotgun (WGS) entry which is preliminary data.</text>
</comment>
<keyword evidence="3" id="KW-1185">Reference proteome</keyword>
<organism evidence="2 3">
    <name type="scientific">Armadillidium nasatum</name>
    <dbReference type="NCBI Taxonomy" id="96803"/>
    <lineage>
        <taxon>Eukaryota</taxon>
        <taxon>Metazoa</taxon>
        <taxon>Ecdysozoa</taxon>
        <taxon>Arthropoda</taxon>
        <taxon>Crustacea</taxon>
        <taxon>Multicrustacea</taxon>
        <taxon>Malacostraca</taxon>
        <taxon>Eumalacostraca</taxon>
        <taxon>Peracarida</taxon>
        <taxon>Isopoda</taxon>
        <taxon>Oniscidea</taxon>
        <taxon>Crinocheta</taxon>
        <taxon>Armadillidiidae</taxon>
        <taxon>Armadillidium</taxon>
    </lineage>
</organism>
<gene>
    <name evidence="2" type="ORF">Anas_14095</name>
</gene>
<feature type="compositionally biased region" description="Polar residues" evidence="1">
    <location>
        <begin position="63"/>
        <end position="73"/>
    </location>
</feature>
<feature type="compositionally biased region" description="Polar residues" evidence="1">
    <location>
        <begin position="103"/>
        <end position="112"/>
    </location>
</feature>
<sequence>MVMHTNVLFEADLTGLICSNNLEIILNDSGIFRRNSRETSSSNRSSSPLRRHCSSPSDMYHSPKSSPESSRNPSPTPSPLPQRYSTGSTLTPPVSPYHFRKSPVTSNASPKLQETVFPDSPTRSRRSLGNCFGQSTPPGSPSRSFGYYTGPPTKSPSPSPSSGSLKNNNFSSSGSPSPQARSFMQGKIIHCPSTPPSSPAKKSQKQK</sequence>
<dbReference type="EMBL" id="SEYY01002053">
    <property type="protein sequence ID" value="KAB7504978.1"/>
    <property type="molecule type" value="Genomic_DNA"/>
</dbReference>
<proteinExistence type="predicted"/>